<reference evidence="2" key="2">
    <citation type="submission" date="2021-08" db="EMBL/GenBank/DDBJ databases">
        <authorList>
            <person name="Tani A."/>
            <person name="Ola A."/>
            <person name="Ogura Y."/>
            <person name="Katsura K."/>
            <person name="Hayashi T."/>
        </authorList>
    </citation>
    <scope>NUCLEOTIDE SEQUENCE</scope>
    <source>
        <strain evidence="2">DSM 23632</strain>
    </source>
</reference>
<keyword evidence="1" id="KW-0812">Transmembrane</keyword>
<name>A0ABQ4U3S2_9HYPH</name>
<dbReference type="PROSITE" id="PS51318">
    <property type="entry name" value="TAT"/>
    <property type="match status" value="1"/>
</dbReference>
<keyword evidence="1" id="KW-1133">Transmembrane helix</keyword>
<comment type="caution">
    <text evidence="2">The sequence shown here is derived from an EMBL/GenBank/DDBJ whole genome shotgun (WGS) entry which is preliminary data.</text>
</comment>
<dbReference type="EMBL" id="BPRB01000159">
    <property type="protein sequence ID" value="GJE60735.1"/>
    <property type="molecule type" value="Genomic_DNA"/>
</dbReference>
<protein>
    <submittedName>
        <fullName evidence="2">Uncharacterized protein</fullName>
    </submittedName>
</protein>
<keyword evidence="1" id="KW-0472">Membrane</keyword>
<keyword evidence="3" id="KW-1185">Reference proteome</keyword>
<evidence type="ECO:0000256" key="1">
    <source>
        <dbReference type="SAM" id="Phobius"/>
    </source>
</evidence>
<organism evidence="2 3">
    <name type="scientific">Methylobacterium trifolii</name>
    <dbReference type="NCBI Taxonomy" id="1003092"/>
    <lineage>
        <taxon>Bacteria</taxon>
        <taxon>Pseudomonadati</taxon>
        <taxon>Pseudomonadota</taxon>
        <taxon>Alphaproteobacteria</taxon>
        <taxon>Hyphomicrobiales</taxon>
        <taxon>Methylobacteriaceae</taxon>
        <taxon>Methylobacterium</taxon>
    </lineage>
</organism>
<feature type="transmembrane region" description="Helical" evidence="1">
    <location>
        <begin position="33"/>
        <end position="51"/>
    </location>
</feature>
<proteinExistence type="predicted"/>
<dbReference type="RefSeq" id="WP_238183341.1">
    <property type="nucleotide sequence ID" value="NZ_BPRB01000159.1"/>
</dbReference>
<sequence length="128" mass="13490">MSAAGGRRGFLRGLVSLPLIGGGVTLIGNPSAAAVPVMGGMVATYLAWLHFEMRYASWGCNGRNFVPMMNHGAVFHGRPGEHPADSARAALHRAPIILAAAGCRLTCPEAEEQCGEMFAPSKWQEGGR</sequence>
<reference evidence="2" key="1">
    <citation type="journal article" date="2021" name="Front. Microbiol.">
        <title>Comprehensive Comparative Genomics and Phenotyping of Methylobacterium Species.</title>
        <authorList>
            <person name="Alessa O."/>
            <person name="Ogura Y."/>
            <person name="Fujitani Y."/>
            <person name="Takami H."/>
            <person name="Hayashi T."/>
            <person name="Sahin N."/>
            <person name="Tani A."/>
        </authorList>
    </citation>
    <scope>NUCLEOTIDE SEQUENCE</scope>
    <source>
        <strain evidence="2">DSM 23632</strain>
    </source>
</reference>
<gene>
    <name evidence="2" type="ORF">MPOCJGCO_2851</name>
</gene>
<accession>A0ABQ4U3S2</accession>
<evidence type="ECO:0000313" key="3">
    <source>
        <dbReference type="Proteomes" id="UP001055057"/>
    </source>
</evidence>
<evidence type="ECO:0000313" key="2">
    <source>
        <dbReference type="EMBL" id="GJE60735.1"/>
    </source>
</evidence>
<dbReference type="InterPro" id="IPR006311">
    <property type="entry name" value="TAT_signal"/>
</dbReference>
<dbReference type="Proteomes" id="UP001055057">
    <property type="component" value="Unassembled WGS sequence"/>
</dbReference>
<feature type="transmembrane region" description="Helical" evidence="1">
    <location>
        <begin position="9"/>
        <end position="27"/>
    </location>
</feature>